<dbReference type="SUPFAM" id="SSF46785">
    <property type="entry name" value="Winged helix' DNA-binding domain"/>
    <property type="match status" value="1"/>
</dbReference>
<evidence type="ECO:0000313" key="8">
    <source>
        <dbReference type="Proteomes" id="UP001611580"/>
    </source>
</evidence>
<organism evidence="7 8">
    <name type="scientific">Promicromonospora kroppenstedtii</name>
    <dbReference type="NCBI Taxonomy" id="440482"/>
    <lineage>
        <taxon>Bacteria</taxon>
        <taxon>Bacillati</taxon>
        <taxon>Actinomycetota</taxon>
        <taxon>Actinomycetes</taxon>
        <taxon>Micrococcales</taxon>
        <taxon>Promicromonosporaceae</taxon>
        <taxon>Promicromonospora</taxon>
    </lineage>
</organism>
<evidence type="ECO:0000256" key="1">
    <source>
        <dbReference type="ARBA" id="ARBA00023015"/>
    </source>
</evidence>
<dbReference type="InterPro" id="IPR036388">
    <property type="entry name" value="WH-like_DNA-bd_sf"/>
</dbReference>
<dbReference type="InterPro" id="IPR014757">
    <property type="entry name" value="Tscrpt_reg_IclR_C"/>
</dbReference>
<feature type="domain" description="IclR-ED" evidence="6">
    <location>
        <begin position="78"/>
        <end position="262"/>
    </location>
</feature>
<keyword evidence="3" id="KW-0804">Transcription</keyword>
<dbReference type="PROSITE" id="PS51078">
    <property type="entry name" value="ICLR_ED"/>
    <property type="match status" value="1"/>
</dbReference>
<keyword evidence="2" id="KW-0238">DNA-binding</keyword>
<dbReference type="PANTHER" id="PTHR30136">
    <property type="entry name" value="HELIX-TURN-HELIX TRANSCRIPTIONAL REGULATOR, ICLR FAMILY"/>
    <property type="match status" value="1"/>
</dbReference>
<dbReference type="PANTHER" id="PTHR30136:SF24">
    <property type="entry name" value="HTH-TYPE TRANSCRIPTIONAL REPRESSOR ALLR"/>
    <property type="match status" value="1"/>
</dbReference>
<keyword evidence="8" id="KW-1185">Reference proteome</keyword>
<dbReference type="PROSITE" id="PS51077">
    <property type="entry name" value="HTH_ICLR"/>
    <property type="match status" value="1"/>
</dbReference>
<evidence type="ECO:0000313" key="7">
    <source>
        <dbReference type="EMBL" id="MFI2486547.1"/>
    </source>
</evidence>
<proteinExistence type="predicted"/>
<gene>
    <name evidence="7" type="ORF">ACH47X_06525</name>
</gene>
<feature type="domain" description="HTH iclR-type" evidence="5">
    <location>
        <begin position="19"/>
        <end position="81"/>
    </location>
</feature>
<accession>A0ABW7XGB1</accession>
<dbReference type="SMART" id="SM00346">
    <property type="entry name" value="HTH_ICLR"/>
    <property type="match status" value="1"/>
</dbReference>
<dbReference type="Gene3D" id="1.10.10.10">
    <property type="entry name" value="Winged helix-like DNA-binding domain superfamily/Winged helix DNA-binding domain"/>
    <property type="match status" value="1"/>
</dbReference>
<reference evidence="7 8" key="1">
    <citation type="submission" date="2024-10" db="EMBL/GenBank/DDBJ databases">
        <title>The Natural Products Discovery Center: Release of the First 8490 Sequenced Strains for Exploring Actinobacteria Biosynthetic Diversity.</title>
        <authorList>
            <person name="Kalkreuter E."/>
            <person name="Kautsar S.A."/>
            <person name="Yang D."/>
            <person name="Bader C.D."/>
            <person name="Teijaro C.N."/>
            <person name="Fluegel L."/>
            <person name="Davis C.M."/>
            <person name="Simpson J.R."/>
            <person name="Lauterbach L."/>
            <person name="Steele A.D."/>
            <person name="Gui C."/>
            <person name="Meng S."/>
            <person name="Li G."/>
            <person name="Viehrig K."/>
            <person name="Ye F."/>
            <person name="Su P."/>
            <person name="Kiefer A.F."/>
            <person name="Nichols A."/>
            <person name="Cepeda A.J."/>
            <person name="Yan W."/>
            <person name="Fan B."/>
            <person name="Jiang Y."/>
            <person name="Adhikari A."/>
            <person name="Zheng C.-J."/>
            <person name="Schuster L."/>
            <person name="Cowan T.M."/>
            <person name="Smanski M.J."/>
            <person name="Chevrette M.G."/>
            <person name="De Carvalho L.P.S."/>
            <person name="Shen B."/>
        </authorList>
    </citation>
    <scope>NUCLEOTIDE SEQUENCE [LARGE SCALE GENOMIC DNA]</scope>
    <source>
        <strain evidence="7 8">NPDC019481</strain>
    </source>
</reference>
<dbReference type="Gene3D" id="3.30.450.40">
    <property type="match status" value="1"/>
</dbReference>
<dbReference type="RefSeq" id="WP_397402544.1">
    <property type="nucleotide sequence ID" value="NZ_JBIRYI010000003.1"/>
</dbReference>
<name>A0ABW7XGB1_9MICO</name>
<protein>
    <submittedName>
        <fullName evidence="7">IclR family transcriptional regulator</fullName>
    </submittedName>
</protein>
<comment type="caution">
    <text evidence="7">The sequence shown here is derived from an EMBL/GenBank/DDBJ whole genome shotgun (WGS) entry which is preliminary data.</text>
</comment>
<dbReference type="SUPFAM" id="SSF55781">
    <property type="entry name" value="GAF domain-like"/>
    <property type="match status" value="1"/>
</dbReference>
<dbReference type="InterPro" id="IPR029016">
    <property type="entry name" value="GAF-like_dom_sf"/>
</dbReference>
<feature type="region of interest" description="Disordered" evidence="4">
    <location>
        <begin position="1"/>
        <end position="21"/>
    </location>
</feature>
<evidence type="ECO:0000256" key="4">
    <source>
        <dbReference type="SAM" id="MobiDB-lite"/>
    </source>
</evidence>
<evidence type="ECO:0000256" key="3">
    <source>
        <dbReference type="ARBA" id="ARBA00023163"/>
    </source>
</evidence>
<dbReference type="CDD" id="cd00090">
    <property type="entry name" value="HTH_ARSR"/>
    <property type="match status" value="1"/>
</dbReference>
<dbReference type="InterPro" id="IPR005471">
    <property type="entry name" value="Tscrpt_reg_IclR_N"/>
</dbReference>
<dbReference type="InterPro" id="IPR011991">
    <property type="entry name" value="ArsR-like_HTH"/>
</dbReference>
<evidence type="ECO:0000259" key="6">
    <source>
        <dbReference type="PROSITE" id="PS51078"/>
    </source>
</evidence>
<dbReference type="Pfam" id="PF01614">
    <property type="entry name" value="IclR_C"/>
    <property type="match status" value="1"/>
</dbReference>
<dbReference type="Pfam" id="PF09339">
    <property type="entry name" value="HTH_IclR"/>
    <property type="match status" value="1"/>
</dbReference>
<feature type="compositionally biased region" description="Basic and acidic residues" evidence="4">
    <location>
        <begin position="268"/>
        <end position="282"/>
    </location>
</feature>
<evidence type="ECO:0000259" key="5">
    <source>
        <dbReference type="PROSITE" id="PS51077"/>
    </source>
</evidence>
<dbReference type="InterPro" id="IPR036390">
    <property type="entry name" value="WH_DNA-bd_sf"/>
</dbReference>
<evidence type="ECO:0000256" key="2">
    <source>
        <dbReference type="ARBA" id="ARBA00023125"/>
    </source>
</evidence>
<dbReference type="EMBL" id="JBIRYI010000003">
    <property type="protein sequence ID" value="MFI2486547.1"/>
    <property type="molecule type" value="Genomic_DNA"/>
</dbReference>
<keyword evidence="1" id="KW-0805">Transcription regulation</keyword>
<dbReference type="Proteomes" id="UP001611580">
    <property type="component" value="Unassembled WGS sequence"/>
</dbReference>
<dbReference type="InterPro" id="IPR050707">
    <property type="entry name" value="HTH_MetabolicPath_Reg"/>
</dbReference>
<feature type="region of interest" description="Disordered" evidence="4">
    <location>
        <begin position="262"/>
        <end position="290"/>
    </location>
</feature>
<sequence>MTGAILLPASNPTSPVPGLRSPDRTLRLVEHLSRSPEGLTAKQLARRTGIPVKTVYHHLRTIVDRGWAWRGEEGRHHFLPDVLGPAVDVAARLDRIRPVLARLAAATGCGVFLTSLSGGQLTVVAHSEFTGAPRLDDLADGLPEAAHATAGGQALLAAMRSDHRHRYLKASGLRPFTGQTVRSQGELDDKLRAAAATGLYTERGQCRSDVACSGVIVRTGPRASDNLALATAMRIDLPDVRRRAADRLLRLALADLVPILGPAPTPEELSRDAEHLDHDRTSRKGAFSRP</sequence>